<feature type="transmembrane region" description="Helical" evidence="6">
    <location>
        <begin position="348"/>
        <end position="367"/>
    </location>
</feature>
<dbReference type="GO" id="GO:0016020">
    <property type="term" value="C:membrane"/>
    <property type="evidence" value="ECO:0007669"/>
    <property type="project" value="UniProtKB-SubCell"/>
</dbReference>
<dbReference type="Proteomes" id="UP000013827">
    <property type="component" value="Unassembled WGS sequence"/>
</dbReference>
<reference evidence="8" key="1">
    <citation type="journal article" date="2013" name="Nature">
        <title>Pan genome of the phytoplankton Emiliania underpins its global distribution.</title>
        <authorList>
            <person name="Read B.A."/>
            <person name="Kegel J."/>
            <person name="Klute M.J."/>
            <person name="Kuo A."/>
            <person name="Lefebvre S.C."/>
            <person name="Maumus F."/>
            <person name="Mayer C."/>
            <person name="Miller J."/>
            <person name="Monier A."/>
            <person name="Salamov A."/>
            <person name="Young J."/>
            <person name="Aguilar M."/>
            <person name="Claverie J.M."/>
            <person name="Frickenhaus S."/>
            <person name="Gonzalez K."/>
            <person name="Herman E.K."/>
            <person name="Lin Y.C."/>
            <person name="Napier J."/>
            <person name="Ogata H."/>
            <person name="Sarno A.F."/>
            <person name="Shmutz J."/>
            <person name="Schroeder D."/>
            <person name="de Vargas C."/>
            <person name="Verret F."/>
            <person name="von Dassow P."/>
            <person name="Valentin K."/>
            <person name="Van de Peer Y."/>
            <person name="Wheeler G."/>
            <person name="Dacks J.B."/>
            <person name="Delwiche C.F."/>
            <person name="Dyhrman S.T."/>
            <person name="Glockner G."/>
            <person name="John U."/>
            <person name="Richards T."/>
            <person name="Worden A.Z."/>
            <person name="Zhang X."/>
            <person name="Grigoriev I.V."/>
            <person name="Allen A.E."/>
            <person name="Bidle K."/>
            <person name="Borodovsky M."/>
            <person name="Bowler C."/>
            <person name="Brownlee C."/>
            <person name="Cock J.M."/>
            <person name="Elias M."/>
            <person name="Gladyshev V.N."/>
            <person name="Groth M."/>
            <person name="Guda C."/>
            <person name="Hadaegh A."/>
            <person name="Iglesias-Rodriguez M.D."/>
            <person name="Jenkins J."/>
            <person name="Jones B.M."/>
            <person name="Lawson T."/>
            <person name="Leese F."/>
            <person name="Lindquist E."/>
            <person name="Lobanov A."/>
            <person name="Lomsadze A."/>
            <person name="Malik S.B."/>
            <person name="Marsh M.E."/>
            <person name="Mackinder L."/>
            <person name="Mock T."/>
            <person name="Mueller-Roeber B."/>
            <person name="Pagarete A."/>
            <person name="Parker M."/>
            <person name="Probert I."/>
            <person name="Quesneville H."/>
            <person name="Raines C."/>
            <person name="Rensing S.A."/>
            <person name="Riano-Pachon D.M."/>
            <person name="Richier S."/>
            <person name="Rokitta S."/>
            <person name="Shiraiwa Y."/>
            <person name="Soanes D.M."/>
            <person name="van der Giezen M."/>
            <person name="Wahlund T.M."/>
            <person name="Williams B."/>
            <person name="Wilson W."/>
            <person name="Wolfe G."/>
            <person name="Wurch L.L."/>
        </authorList>
    </citation>
    <scope>NUCLEOTIDE SEQUENCE</scope>
</reference>
<dbReference type="HOGENOM" id="CLU_015114_3_0_1"/>
<dbReference type="EnsemblProtists" id="EOD20082">
    <property type="protein sequence ID" value="EOD20082"/>
    <property type="gene ID" value="EMIHUDRAFT_436011"/>
</dbReference>
<keyword evidence="8" id="KW-1185">Reference proteome</keyword>
<feature type="transmembrane region" description="Helical" evidence="6">
    <location>
        <begin position="20"/>
        <end position="43"/>
    </location>
</feature>
<evidence type="ECO:0000313" key="7">
    <source>
        <dbReference type="EnsemblProtists" id="EOD20082"/>
    </source>
</evidence>
<evidence type="ECO:0000256" key="1">
    <source>
        <dbReference type="ARBA" id="ARBA00004141"/>
    </source>
</evidence>
<dbReference type="GO" id="GO:0005385">
    <property type="term" value="F:zinc ion transmembrane transporter activity"/>
    <property type="evidence" value="ECO:0007669"/>
    <property type="project" value="TreeGrafter"/>
</dbReference>
<evidence type="ECO:0000256" key="5">
    <source>
        <dbReference type="SAM" id="MobiDB-lite"/>
    </source>
</evidence>
<dbReference type="PANTHER" id="PTHR11040">
    <property type="entry name" value="ZINC/IRON TRANSPORTER"/>
    <property type="match status" value="1"/>
</dbReference>
<proteinExistence type="predicted"/>
<dbReference type="GeneID" id="17265580"/>
<evidence type="ECO:0000313" key="8">
    <source>
        <dbReference type="Proteomes" id="UP000013827"/>
    </source>
</evidence>
<keyword evidence="2 6" id="KW-0812">Transmembrane</keyword>
<feature type="compositionally biased region" description="Pro residues" evidence="5">
    <location>
        <begin position="226"/>
        <end position="239"/>
    </location>
</feature>
<dbReference type="InterPro" id="IPR003689">
    <property type="entry name" value="ZIP"/>
</dbReference>
<dbReference type="KEGG" id="ehx:EMIHUDRAFT_436011"/>
<feature type="compositionally biased region" description="Basic and acidic residues" evidence="5">
    <location>
        <begin position="113"/>
        <end position="122"/>
    </location>
</feature>
<dbReference type="PANTHER" id="PTHR11040:SF205">
    <property type="entry name" value="ZINC TRANSPORTER ZUPT"/>
    <property type="match status" value="1"/>
</dbReference>
<reference evidence="7" key="2">
    <citation type="submission" date="2024-10" db="UniProtKB">
        <authorList>
            <consortium name="EnsemblProtists"/>
        </authorList>
    </citation>
    <scope>IDENTIFICATION</scope>
</reference>
<dbReference type="OMA" id="REHTHHG"/>
<dbReference type="AlphaFoldDB" id="A0A0D3J997"/>
<protein>
    <recommendedName>
        <fullName evidence="9">Zinc transporter</fullName>
    </recommendedName>
</protein>
<feature type="transmembrane region" description="Helical" evidence="6">
    <location>
        <begin position="55"/>
        <end position="75"/>
    </location>
</feature>
<dbReference type="Pfam" id="PF02535">
    <property type="entry name" value="Zip"/>
    <property type="match status" value="1"/>
</dbReference>
<evidence type="ECO:0000256" key="6">
    <source>
        <dbReference type="SAM" id="Phobius"/>
    </source>
</evidence>
<keyword evidence="3 6" id="KW-1133">Transmembrane helix</keyword>
<feature type="transmembrane region" description="Helical" evidence="6">
    <location>
        <begin position="315"/>
        <end position="336"/>
    </location>
</feature>
<keyword evidence="4 6" id="KW-0472">Membrane</keyword>
<dbReference type="PaxDb" id="2903-EOD20082"/>
<feature type="region of interest" description="Disordered" evidence="5">
    <location>
        <begin position="199"/>
        <end position="243"/>
    </location>
</feature>
<evidence type="ECO:0000256" key="4">
    <source>
        <dbReference type="ARBA" id="ARBA00023136"/>
    </source>
</evidence>
<evidence type="ECO:0008006" key="9">
    <source>
        <dbReference type="Google" id="ProtNLM"/>
    </source>
</evidence>
<organism evidence="7 8">
    <name type="scientific">Emiliania huxleyi (strain CCMP1516)</name>
    <dbReference type="NCBI Taxonomy" id="280463"/>
    <lineage>
        <taxon>Eukaryota</taxon>
        <taxon>Haptista</taxon>
        <taxon>Haptophyta</taxon>
        <taxon>Prymnesiophyceae</taxon>
        <taxon>Isochrysidales</taxon>
        <taxon>Noelaerhabdaceae</taxon>
        <taxon>Emiliania</taxon>
    </lineage>
</organism>
<name>A0A0D3J997_EMIH1</name>
<sequence>MSTGIGACLVCLTPSLNRSLLACTLSFSAGVMIYVSLVEVIAVSSEYFAKSRSEASAAALATLSFFAGAALMALIDNCVHRALGAAAAAGDGLGDNGSASPSHSHSTPLMPPPREHTHHGDEELVGGRLRPLHPPDDHDEEAAAIYPTSRAAAIEAVGRRLAGDASRAERKRLLAMAVVISAAIALHNIPEGMATLSHAPPPTIAAPDAAPLPSPPPLRPALTPALAPPPPQPPSPPRTPALGVRRLWTRASRPCGRVTPHHPRDCTGLAVAMPVYHATGSRARAVALGSLSGMSEPFGALLASLVANEHSSTGAFGGMFGLTAGMMTYVCLSELLPSAYAERGVPRSRVVAAFFAGAAVMASSLIIEKFASAAFSGPSGPGGEAAT</sequence>
<feature type="transmembrane region" description="Helical" evidence="6">
    <location>
        <begin position="173"/>
        <end position="190"/>
    </location>
</feature>
<dbReference type="RefSeq" id="XP_005772511.1">
    <property type="nucleotide sequence ID" value="XM_005772454.1"/>
</dbReference>
<feature type="region of interest" description="Disordered" evidence="5">
    <location>
        <begin position="94"/>
        <end position="140"/>
    </location>
</feature>
<dbReference type="eggNOG" id="KOG2474">
    <property type="taxonomic scope" value="Eukaryota"/>
</dbReference>
<accession>A0A0D3J997</accession>
<comment type="subcellular location">
    <subcellularLocation>
        <location evidence="1">Membrane</location>
        <topology evidence="1">Multi-pass membrane protein</topology>
    </subcellularLocation>
</comment>
<feature type="compositionally biased region" description="Pro residues" evidence="5">
    <location>
        <begin position="199"/>
        <end position="219"/>
    </location>
</feature>
<evidence type="ECO:0000256" key="2">
    <source>
        <dbReference type="ARBA" id="ARBA00022692"/>
    </source>
</evidence>
<evidence type="ECO:0000256" key="3">
    <source>
        <dbReference type="ARBA" id="ARBA00022989"/>
    </source>
</evidence>